<sequence length="1304" mass="141169">MPSATFNGQTYNFPEGTSQDQMLQYINSQNGYNDTPAPQEAPQMQAPEQPADDGSIWNTMTSGWNRMGRNVLAATVTDQDASDYELAKAKIASKEYQQERSKLGTISGFAADVGTYAPVVAAGIAAPEAGAVALGGLATADTLAQQQEAGQGYDMGNALTTGIASGVTDYATAGLASKGVNIARGLTRPTARVAGELGAQAAQAGTSNAAMTAYQNIAMGRPWDENVGEAFGVGAVAGGGLHGANMAARNMGGFAQRFQRPINDDGRRVQSDVNVINQETGGVHSDFGNNAAEHANEYGNQFNELMDMPITADSSAKINDMVDVSMGSAGADDAALSALALAQRKGAPLTAKAMDVEVGGRNLARDIMGKSERELEQAGGTLYADMSPLMFGKEKAKEQGYNSEIQMKNLRNSFDEGYAEILSPIRSLRNNLQNMIQDKNSSLYSEGRIDPNYNVALNAAKALDDGISKYSSGKSLHKLDDGSLRNNSITLMRALNEVGMLKDLKNFDGTAFNPVKTARAAYTYSDVFHAQNPSIHEYNPNTLKQEGKENSKGAVAGDLASDALLMKFGLPPVRTVTRLARGALRPMKNRKAFDQARSEADEFIQNAQNTSQTRMQEHLEQGNTAAAADEAANNLRDMGINPADTTAPMETAPVEPVAPVETPVEAPVEAAPRAPMDDTMARTPSREAPVSEPTVDPEVVAAERAARQEQMAQDARVDSQRRAPVEEPVEAAPEVVQESPAQVEGTSTTEAPEARTEAPSEPVDYKEKVMLPLKQREAEFSKVKNKDVSSAMPRTPEWRKAKEFRESTEQNIKRYAAQPNSGISEQGIYAAIDYHGGMDALTRTMEERGYSSVKEALPSVVAEYKVKLAEDAKAAAQRVVDNVEESTQAKTIKQRDEAVAQLKTDMRSASDMVTDELFSRAVRMAEDNVPEGQMYTARQVGNFVKRLLAEEAPAKTETKTKAAKPEAKPKPTAQDSYNELNDYARDLFVDGEGNVTIPREIRQEIEKATRTRNRGNKGVGLSDSGMKSVMNKMHSYIDNELEALQAALAKPNTSQPAEVANWRRQVNNLELFRDNVKKANEAQTRRVELAQEKAKAKAERMEAAKKKADEAKLNEAIDKAEVKGGDVEESMKAAIEAEMKGKNPDEVGAISEALVNNIPENLSSTSDIGYQMFDTSVNALSGSLNRVGLRDDAKAIRLTRDAIRDALKRKQEFPNNPDLWLSQSDMRAVNDALKRRPDQTSTYMGDLGVRARLAVFGSSNTSDMVVHTTKKLKELMAEERKRQKSAAIGEGAIGEFGINAPDIK</sequence>
<feature type="compositionally biased region" description="Basic and acidic residues" evidence="2">
    <location>
        <begin position="715"/>
        <end position="725"/>
    </location>
</feature>
<feature type="compositionally biased region" description="Low complexity" evidence="2">
    <location>
        <begin position="730"/>
        <end position="741"/>
    </location>
</feature>
<gene>
    <name evidence="3" type="ORF">GAP52_026</name>
</gene>
<feature type="compositionally biased region" description="Basic and acidic residues" evidence="2">
    <location>
        <begin position="752"/>
        <end position="762"/>
    </location>
</feature>
<feature type="region of interest" description="Disordered" evidence="2">
    <location>
        <begin position="706"/>
        <end position="762"/>
    </location>
</feature>
<evidence type="ECO:0000256" key="1">
    <source>
        <dbReference type="SAM" id="Coils"/>
    </source>
</evidence>
<reference evidence="3 4" key="1">
    <citation type="submission" date="2011-10" db="EMBL/GenBank/DDBJ databases">
        <authorList>
            <person name="Burke D."/>
        </authorList>
    </citation>
    <scope>NUCLEOTIDE SEQUENCE [LARGE SCALE GENOMIC DNA]</scope>
    <source>
        <strain evidence="3">VB_CsaP_GAP-52</strain>
    </source>
</reference>
<keyword evidence="4" id="KW-1185">Reference proteome</keyword>
<evidence type="ECO:0000313" key="4">
    <source>
        <dbReference type="Proteomes" id="UP000000456"/>
    </source>
</evidence>
<organism evidence="3 4">
    <name type="scientific">Cronobacter phage vB_CsaP_GAP52</name>
    <dbReference type="NCBI Taxonomy" id="1141137"/>
    <lineage>
        <taxon>Viruses</taxon>
        <taxon>Duplodnaviria</taxon>
        <taxon>Heunggongvirae</taxon>
        <taxon>Uroviricota</taxon>
        <taxon>Caudoviricetes</taxon>
        <taxon>Grimontviridae</taxon>
        <taxon>Crifsvirus</taxon>
        <taxon>Crifsvirus GAP52</taxon>
    </lineage>
</organism>
<keyword evidence="1" id="KW-0175">Coiled coil</keyword>
<feature type="region of interest" description="Disordered" evidence="2">
    <location>
        <begin position="782"/>
        <end position="804"/>
    </location>
</feature>
<feature type="compositionally biased region" description="Low complexity" evidence="2">
    <location>
        <begin position="36"/>
        <end position="49"/>
    </location>
</feature>
<dbReference type="Proteomes" id="UP000000456">
    <property type="component" value="Segment"/>
</dbReference>
<evidence type="ECO:0000313" key="3">
    <source>
        <dbReference type="EMBL" id="AFC22019.1"/>
    </source>
</evidence>
<dbReference type="KEGG" id="vg:13994339"/>
<proteinExistence type="predicted"/>
<protein>
    <submittedName>
        <fullName evidence="3">Uncharacterized protein</fullName>
    </submittedName>
</protein>
<name>K4FBA8_9CAUD</name>
<feature type="compositionally biased region" description="Basic and acidic residues" evidence="2">
    <location>
        <begin position="951"/>
        <end position="969"/>
    </location>
</feature>
<feature type="region of interest" description="Disordered" evidence="2">
    <location>
        <begin position="28"/>
        <end position="52"/>
    </location>
</feature>
<dbReference type="RefSeq" id="YP_006987674.1">
    <property type="nucleotide sequence ID" value="NC_019402.1"/>
</dbReference>
<dbReference type="EMBL" id="JN882286">
    <property type="protein sequence ID" value="AFC22019.1"/>
    <property type="molecule type" value="Genomic_DNA"/>
</dbReference>
<accession>K4FBA8</accession>
<feature type="region of interest" description="Disordered" evidence="2">
    <location>
        <begin position="673"/>
        <end position="694"/>
    </location>
</feature>
<evidence type="ECO:0000256" key="2">
    <source>
        <dbReference type="SAM" id="MobiDB-lite"/>
    </source>
</evidence>
<feature type="coiled-coil region" evidence="1">
    <location>
        <begin position="1073"/>
        <end position="1123"/>
    </location>
</feature>
<dbReference type="GeneID" id="13994339"/>
<feature type="region of interest" description="Disordered" evidence="2">
    <location>
        <begin position="951"/>
        <end position="977"/>
    </location>
</feature>